<accession>A0A8S5LQV9</accession>
<dbReference type="GO" id="GO:0003899">
    <property type="term" value="F:DNA-directed RNA polymerase activity"/>
    <property type="evidence" value="ECO:0007669"/>
    <property type="project" value="InterPro"/>
</dbReference>
<sequence>MGIIGGDFLKTVGGVYYNLKESTYNLNSSGLTFYFSSNLYKNMFIRDKNKHRLYIHQILKNKIGLNADFNRIADISLYRKIEKRGFYILNDRGEEVWPKIAIFDGEKKILNEYEKPLKGSMQK</sequence>
<dbReference type="InterPro" id="IPR008771">
    <property type="entry name" value="Phi-29_GP4"/>
</dbReference>
<dbReference type="Gene3D" id="3.30.70.3560">
    <property type="entry name" value="Phi-29-like late genes activator, P4"/>
    <property type="match status" value="1"/>
</dbReference>
<organism evidence="1">
    <name type="scientific">Podoviridae sp. ctC8s18</name>
    <dbReference type="NCBI Taxonomy" id="2827617"/>
    <lineage>
        <taxon>Viruses</taxon>
        <taxon>Duplodnaviria</taxon>
        <taxon>Heunggongvirae</taxon>
        <taxon>Uroviricota</taxon>
        <taxon>Caudoviricetes</taxon>
    </lineage>
</organism>
<dbReference type="Pfam" id="PF05464">
    <property type="entry name" value="Phi-29_GP4"/>
    <property type="match status" value="1"/>
</dbReference>
<proteinExistence type="predicted"/>
<protein>
    <submittedName>
        <fullName evidence="1">Transcriptional regulator</fullName>
    </submittedName>
</protein>
<dbReference type="GO" id="GO:0016987">
    <property type="term" value="F:sigma factor activity"/>
    <property type="evidence" value="ECO:0007669"/>
    <property type="project" value="InterPro"/>
</dbReference>
<name>A0A8S5LQV9_9CAUD</name>
<reference evidence="1" key="1">
    <citation type="journal article" date="2021" name="Proc. Natl. Acad. Sci. U.S.A.">
        <title>A Catalog of Tens of Thousands of Viruses from Human Metagenomes Reveals Hidden Associations with Chronic Diseases.</title>
        <authorList>
            <person name="Tisza M.J."/>
            <person name="Buck C.B."/>
        </authorList>
    </citation>
    <scope>NUCLEOTIDE SEQUENCE</scope>
    <source>
        <strain evidence="1">CtC8s18</strain>
    </source>
</reference>
<dbReference type="EMBL" id="BK015897">
    <property type="protein sequence ID" value="DAD72322.1"/>
    <property type="molecule type" value="Genomic_DNA"/>
</dbReference>
<evidence type="ECO:0000313" key="1">
    <source>
        <dbReference type="EMBL" id="DAD72322.1"/>
    </source>
</evidence>
<dbReference type="InterPro" id="IPR038246">
    <property type="entry name" value="Phi-29-like_sf"/>
</dbReference>